<dbReference type="GO" id="GO:0005634">
    <property type="term" value="C:nucleus"/>
    <property type="evidence" value="ECO:0007669"/>
    <property type="project" value="TreeGrafter"/>
</dbReference>
<feature type="domain" description="SET" evidence="2">
    <location>
        <begin position="31"/>
        <end position="160"/>
    </location>
</feature>
<dbReference type="Pfam" id="PF00856">
    <property type="entry name" value="SET"/>
    <property type="match status" value="1"/>
</dbReference>
<dbReference type="InterPro" id="IPR001214">
    <property type="entry name" value="SET_dom"/>
</dbReference>
<dbReference type="GO" id="GO:0005700">
    <property type="term" value="C:polytene chromosome"/>
    <property type="evidence" value="ECO:0007669"/>
    <property type="project" value="TreeGrafter"/>
</dbReference>
<name>A0A9U8ECL6_BIOGL</name>
<dbReference type="AlphaFoldDB" id="A0A9U8ECL6"/>
<dbReference type="PROSITE" id="PS50280">
    <property type="entry name" value="SET"/>
    <property type="match status" value="1"/>
</dbReference>
<proteinExistence type="predicted"/>
<evidence type="ECO:0000259" key="2">
    <source>
        <dbReference type="PROSITE" id="PS50280"/>
    </source>
</evidence>
<dbReference type="InterPro" id="IPR051760">
    <property type="entry name" value="KMT5A"/>
</dbReference>
<sequence length="607" mass="68507">MADKEVKKRMYRSPKLSLLETVTKGLMADPKEIQSRFTIKFDEGKGRGVYLAIPILKKYSFVLEYEGDLISESEATSREQIYAHNNEGCYIMSFMFKGMKMAIDATRCFHSYTRLLNHSRHPNIRFHRPLIVDLKGGRPRIGAYALRDISKGEEIVFDYGVRDGSIPWLRSRKAGYCSNIDSSSEEEDIASSDKTGTEASEITMRLLSPKKKVAVNEHFDVPSASQDSASQSSTSHASTSTSQPMTHLHLNKNRVKWAPLLSDRRSKCGWRFTRVTGNSYIMGLESEGCPQKICRSLEEGYKKKRNKSEEESVCMSISDESISTNSAQSSAMENIPSTVPQGDYSYVNKVLDWLPSMEIRIEKVQSLSEPGEKSIESQQQQSVCIIDDSSEDDNVTSRNPISSQTLSDMVIEDDSVPSRNSISSQILPNEVIEDDNVASRSPISNQILSDVVIETPTRANVKKTKRNLRRLQQDVFVISDDESGNILKPRKSTSSGPLQVAVVKPYSADQSCIYVPDSPHSDVTLCPESSESESIRINLDVYELEHLESMFQSYIYSDNFSTEEIKETIEKNWCFFESLLKRGISVDEIRSTVRRFFSTNSYTSDIF</sequence>
<dbReference type="PANTHER" id="PTHR46167">
    <property type="entry name" value="N-LYSINE METHYLTRANSFERASE KMT5A"/>
    <property type="match status" value="1"/>
</dbReference>
<dbReference type="PANTHER" id="PTHR46167:SF1">
    <property type="entry name" value="N-LYSINE METHYLTRANSFERASE KMT5A"/>
    <property type="match status" value="1"/>
</dbReference>
<organism evidence="3 4">
    <name type="scientific">Biomphalaria glabrata</name>
    <name type="common">Bloodfluke planorb</name>
    <name type="synonym">Freshwater snail</name>
    <dbReference type="NCBI Taxonomy" id="6526"/>
    <lineage>
        <taxon>Eukaryota</taxon>
        <taxon>Metazoa</taxon>
        <taxon>Spiralia</taxon>
        <taxon>Lophotrochozoa</taxon>
        <taxon>Mollusca</taxon>
        <taxon>Gastropoda</taxon>
        <taxon>Heterobranchia</taxon>
        <taxon>Euthyneura</taxon>
        <taxon>Panpulmonata</taxon>
        <taxon>Hygrophila</taxon>
        <taxon>Lymnaeoidea</taxon>
        <taxon>Planorbidae</taxon>
        <taxon>Biomphalaria</taxon>
    </lineage>
</organism>
<dbReference type="GO" id="GO:0042799">
    <property type="term" value="F:histone H4K20 methyltransferase activity"/>
    <property type="evidence" value="ECO:0007669"/>
    <property type="project" value="TreeGrafter"/>
</dbReference>
<dbReference type="Gene3D" id="2.170.270.10">
    <property type="entry name" value="SET domain"/>
    <property type="match status" value="1"/>
</dbReference>
<accession>A0A9U8ECL6</accession>
<dbReference type="SUPFAM" id="SSF82199">
    <property type="entry name" value="SET domain"/>
    <property type="match status" value="1"/>
</dbReference>
<dbReference type="OrthoDB" id="6159504at2759"/>
<feature type="region of interest" description="Disordered" evidence="1">
    <location>
        <begin position="221"/>
        <end position="249"/>
    </location>
</feature>
<dbReference type="InterPro" id="IPR046341">
    <property type="entry name" value="SET_dom_sf"/>
</dbReference>
<evidence type="ECO:0000256" key="1">
    <source>
        <dbReference type="SAM" id="MobiDB-lite"/>
    </source>
</evidence>
<protein>
    <submittedName>
        <fullName evidence="4">Uncharacterized protein LOC106067552 isoform X1</fullName>
    </submittedName>
</protein>
<evidence type="ECO:0000313" key="4">
    <source>
        <dbReference type="RefSeq" id="XP_013082196.2"/>
    </source>
</evidence>
<dbReference type="RefSeq" id="XP_013082196.2">
    <property type="nucleotide sequence ID" value="XM_013226742.2"/>
</dbReference>
<keyword evidence="3" id="KW-1185">Reference proteome</keyword>
<dbReference type="GO" id="GO:0043516">
    <property type="term" value="P:regulation of DNA damage response, signal transduction by p53 class mediator"/>
    <property type="evidence" value="ECO:0007669"/>
    <property type="project" value="TreeGrafter"/>
</dbReference>
<dbReference type="GeneID" id="106067552"/>
<dbReference type="KEGG" id="bgt:106067552"/>
<gene>
    <name evidence="4" type="primary">LOC106067552</name>
</gene>
<reference evidence="4" key="1">
    <citation type="submission" date="2025-08" db="UniProtKB">
        <authorList>
            <consortium name="RefSeq"/>
        </authorList>
    </citation>
    <scope>IDENTIFICATION</scope>
</reference>
<dbReference type="SMART" id="SM00317">
    <property type="entry name" value="SET"/>
    <property type="match status" value="1"/>
</dbReference>
<feature type="compositionally biased region" description="Low complexity" evidence="1">
    <location>
        <begin position="223"/>
        <end position="243"/>
    </location>
</feature>
<dbReference type="GO" id="GO:0006357">
    <property type="term" value="P:regulation of transcription by RNA polymerase II"/>
    <property type="evidence" value="ECO:0007669"/>
    <property type="project" value="TreeGrafter"/>
</dbReference>
<dbReference type="Proteomes" id="UP001165740">
    <property type="component" value="Chromosome 1"/>
</dbReference>
<evidence type="ECO:0000313" key="3">
    <source>
        <dbReference type="Proteomes" id="UP001165740"/>
    </source>
</evidence>